<evidence type="ECO:0008006" key="2">
    <source>
        <dbReference type="Google" id="ProtNLM"/>
    </source>
</evidence>
<organism evidence="1">
    <name type="scientific">marine sediment metagenome</name>
    <dbReference type="NCBI Taxonomy" id="412755"/>
    <lineage>
        <taxon>unclassified sequences</taxon>
        <taxon>metagenomes</taxon>
        <taxon>ecological metagenomes</taxon>
    </lineage>
</organism>
<gene>
    <name evidence="1" type="ORF">LCGC14_2745050</name>
</gene>
<comment type="caution">
    <text evidence="1">The sequence shown here is derived from an EMBL/GenBank/DDBJ whole genome shotgun (WGS) entry which is preliminary data.</text>
</comment>
<evidence type="ECO:0000313" key="1">
    <source>
        <dbReference type="EMBL" id="KKK88253.1"/>
    </source>
</evidence>
<feature type="non-terminal residue" evidence="1">
    <location>
        <position position="1"/>
    </location>
</feature>
<dbReference type="SUPFAM" id="SSF101478">
    <property type="entry name" value="ADP-ribosylglycohydrolase"/>
    <property type="match status" value="1"/>
</dbReference>
<name>A0A0F8Z3G2_9ZZZZ</name>
<dbReference type="AlphaFoldDB" id="A0A0F8Z3G2"/>
<dbReference type="Gene3D" id="1.10.4080.10">
    <property type="entry name" value="ADP-ribosylation/Crystallin J1"/>
    <property type="match status" value="1"/>
</dbReference>
<sequence length="203" mass="22539">CGALIRADAYGYACPGRPALAAELAWRDAGWTHRRTGIYGTMFVAAAIAAAQVLDDWADVFETAMQFVPQCSRFCEIARDHFDMVRAASDWLDAYGHIHCKYGQWGTCKIYQEIGLLMNTLRFAEDVADGFCKQVSQGCDTDSFGCTAGSLLGAFFGPGHLEDRWLTPFNDDIRLGMTGCYERSLSKLAKRMARLPRLIAEQL</sequence>
<dbReference type="Pfam" id="PF03747">
    <property type="entry name" value="ADP_ribosyl_GH"/>
    <property type="match status" value="1"/>
</dbReference>
<dbReference type="InterPro" id="IPR005502">
    <property type="entry name" value="Ribosyl_crysJ1"/>
</dbReference>
<protein>
    <recommendedName>
        <fullName evidence="2">ADP-ribosylglycohydrolase family protein</fullName>
    </recommendedName>
</protein>
<dbReference type="InterPro" id="IPR036705">
    <property type="entry name" value="Ribosyl_crysJ1_sf"/>
</dbReference>
<dbReference type="EMBL" id="LAZR01050040">
    <property type="protein sequence ID" value="KKK88253.1"/>
    <property type="molecule type" value="Genomic_DNA"/>
</dbReference>
<accession>A0A0F8Z3G2</accession>
<proteinExistence type="predicted"/>
<reference evidence="1" key="1">
    <citation type="journal article" date="2015" name="Nature">
        <title>Complex archaea that bridge the gap between prokaryotes and eukaryotes.</title>
        <authorList>
            <person name="Spang A."/>
            <person name="Saw J.H."/>
            <person name="Jorgensen S.L."/>
            <person name="Zaremba-Niedzwiedzka K."/>
            <person name="Martijn J."/>
            <person name="Lind A.E."/>
            <person name="van Eijk R."/>
            <person name="Schleper C."/>
            <person name="Guy L."/>
            <person name="Ettema T.J."/>
        </authorList>
    </citation>
    <scope>NUCLEOTIDE SEQUENCE</scope>
</reference>